<name>A0A2G6MSA4_9BACT</name>
<proteinExistence type="inferred from homology"/>
<dbReference type="EMBL" id="PDTI01000027">
    <property type="protein sequence ID" value="PIE62836.1"/>
    <property type="molecule type" value="Genomic_DNA"/>
</dbReference>
<reference evidence="3 4" key="1">
    <citation type="submission" date="2017-10" db="EMBL/GenBank/DDBJ databases">
        <title>Novel microbial diversity and functional potential in the marine mammal oral microbiome.</title>
        <authorList>
            <person name="Dudek N.K."/>
            <person name="Sun C.L."/>
            <person name="Burstein D."/>
            <person name="Kantor R.S."/>
            <person name="Aliaga Goltsman D.S."/>
            <person name="Bik E.M."/>
            <person name="Thomas B.C."/>
            <person name="Banfield J.F."/>
            <person name="Relman D.A."/>
        </authorList>
    </citation>
    <scope>NUCLEOTIDE SEQUENCE [LARGE SCALE GENOMIC DNA]</scope>
    <source>
        <strain evidence="3">DOLJORAL78_47_202</strain>
    </source>
</reference>
<evidence type="ECO:0000256" key="1">
    <source>
        <dbReference type="RuleBase" id="RU003513"/>
    </source>
</evidence>
<comment type="similarity">
    <text evidence="1">Belongs to the UDP-N-acetylglucosamine 2-epimerase family.</text>
</comment>
<gene>
    <name evidence="3" type="ORF">CSA25_03080</name>
</gene>
<sequence>MLKIMLIAGARPNFMKIAPIVRAFDAYGDKITYKIVHTGQHYDANMSDIFFDKLGIRKPDYHLEAGGGTHSQQTAKIMIKFEEICETDTPDLVMVVGDVNSTLACSIVAKKMHIKVAHVEAGLRSFDLDMPEEINRMVTDAISDLFFVTEEQGIANLEKEGKPDTRVHFVGHVMIDNLYYQVSKLDQMDPARLAHNTYKATHPEYGVVTLHRPSNVDHKQTLNVDDKQTLERIFNTLDQISQKLPLIFPIHPRTRKNMESFGIQPPKNITLTPPLSYMEFLNLWKDSKLVLTDSGGLQEETTALCIPCLTIRENTERPITITQGTNELVGISEEKTLNAFEQIMKGSWKTGQKPQFWDGHAAERIVNIIK</sequence>
<dbReference type="Proteomes" id="UP000231203">
    <property type="component" value="Unassembled WGS sequence"/>
</dbReference>
<feature type="domain" description="UDP-N-acetylglucosamine 2-epimerase" evidence="2">
    <location>
        <begin position="30"/>
        <end position="370"/>
    </location>
</feature>
<dbReference type="GO" id="GO:0016853">
    <property type="term" value="F:isomerase activity"/>
    <property type="evidence" value="ECO:0007669"/>
    <property type="project" value="UniProtKB-KW"/>
</dbReference>
<dbReference type="InterPro" id="IPR003331">
    <property type="entry name" value="UDP_GlcNAc_Epimerase_2_dom"/>
</dbReference>
<dbReference type="SUPFAM" id="SSF53756">
    <property type="entry name" value="UDP-Glycosyltransferase/glycogen phosphorylase"/>
    <property type="match status" value="1"/>
</dbReference>
<evidence type="ECO:0000259" key="2">
    <source>
        <dbReference type="Pfam" id="PF02350"/>
    </source>
</evidence>
<accession>A0A2G6MSA4</accession>
<protein>
    <submittedName>
        <fullName evidence="3">UDP-N-acetylglucosamine 2-epimerase (Non-hydrolyzing)</fullName>
    </submittedName>
</protein>
<keyword evidence="1" id="KW-0413">Isomerase</keyword>
<evidence type="ECO:0000313" key="4">
    <source>
        <dbReference type="Proteomes" id="UP000231203"/>
    </source>
</evidence>
<dbReference type="PANTHER" id="PTHR43174">
    <property type="entry name" value="UDP-N-ACETYLGLUCOSAMINE 2-EPIMERASE"/>
    <property type="match status" value="1"/>
</dbReference>
<organism evidence="3 4">
    <name type="scientific">Desulfobacter postgatei</name>
    <dbReference type="NCBI Taxonomy" id="2293"/>
    <lineage>
        <taxon>Bacteria</taxon>
        <taxon>Pseudomonadati</taxon>
        <taxon>Thermodesulfobacteriota</taxon>
        <taxon>Desulfobacteria</taxon>
        <taxon>Desulfobacterales</taxon>
        <taxon>Desulfobacteraceae</taxon>
        <taxon>Desulfobacter</taxon>
    </lineage>
</organism>
<dbReference type="PANTHER" id="PTHR43174:SF1">
    <property type="entry name" value="UDP-N-ACETYLGLUCOSAMINE 2-EPIMERASE"/>
    <property type="match status" value="1"/>
</dbReference>
<dbReference type="Pfam" id="PF02350">
    <property type="entry name" value="Epimerase_2"/>
    <property type="match status" value="1"/>
</dbReference>
<dbReference type="CDD" id="cd03786">
    <property type="entry name" value="GTB_UDP-GlcNAc_2-Epimerase"/>
    <property type="match status" value="1"/>
</dbReference>
<comment type="caution">
    <text evidence="3">The sequence shown here is derived from an EMBL/GenBank/DDBJ whole genome shotgun (WGS) entry which is preliminary data.</text>
</comment>
<dbReference type="InterPro" id="IPR029767">
    <property type="entry name" value="WecB-like"/>
</dbReference>
<dbReference type="NCBIfam" id="TIGR00236">
    <property type="entry name" value="wecB"/>
    <property type="match status" value="1"/>
</dbReference>
<evidence type="ECO:0000313" key="3">
    <source>
        <dbReference type="EMBL" id="PIE62836.1"/>
    </source>
</evidence>
<dbReference type="AlphaFoldDB" id="A0A2G6MSA4"/>
<dbReference type="Gene3D" id="3.40.50.2000">
    <property type="entry name" value="Glycogen Phosphorylase B"/>
    <property type="match status" value="2"/>
</dbReference>